<reference evidence="6 7" key="1">
    <citation type="submission" date="2018-10" db="EMBL/GenBank/DDBJ databases">
        <title>Draft genome of Mycobacterium hodleri strain B.</title>
        <authorList>
            <person name="Amande T.J."/>
            <person name="Mcgenity T.J."/>
        </authorList>
    </citation>
    <scope>NUCLEOTIDE SEQUENCE [LARGE SCALE GENOMIC DNA]</scope>
    <source>
        <strain evidence="6 7">B</strain>
    </source>
</reference>
<evidence type="ECO:0000256" key="3">
    <source>
        <dbReference type="SAM" id="MobiDB-lite"/>
    </source>
</evidence>
<dbReference type="CDD" id="cd06170">
    <property type="entry name" value="LuxR_C_like"/>
    <property type="match status" value="1"/>
</dbReference>
<name>A0A544VRV7_9MYCO</name>
<gene>
    <name evidence="6" type="ORF">D8S82_30705</name>
</gene>
<evidence type="ECO:0000259" key="5">
    <source>
        <dbReference type="PROSITE" id="PS50110"/>
    </source>
</evidence>
<dbReference type="GO" id="GO:0000160">
    <property type="term" value="P:phosphorelay signal transduction system"/>
    <property type="evidence" value="ECO:0007669"/>
    <property type="project" value="InterPro"/>
</dbReference>
<dbReference type="SUPFAM" id="SSF46894">
    <property type="entry name" value="C-terminal effector domain of the bipartite response regulators"/>
    <property type="match status" value="1"/>
</dbReference>
<dbReference type="AlphaFoldDB" id="A0A544VRV7"/>
<evidence type="ECO:0000313" key="6">
    <source>
        <dbReference type="EMBL" id="TQR82717.1"/>
    </source>
</evidence>
<dbReference type="Pfam" id="PF00196">
    <property type="entry name" value="GerE"/>
    <property type="match status" value="1"/>
</dbReference>
<feature type="domain" description="HTH luxR-type" evidence="4">
    <location>
        <begin position="179"/>
        <end position="244"/>
    </location>
</feature>
<proteinExistence type="predicted"/>
<feature type="domain" description="Response regulatory" evidence="5">
    <location>
        <begin position="40"/>
        <end position="153"/>
    </location>
</feature>
<evidence type="ECO:0000259" key="4">
    <source>
        <dbReference type="PROSITE" id="PS50043"/>
    </source>
</evidence>
<protein>
    <submittedName>
        <fullName evidence="6">Response regulator transcription factor</fullName>
    </submittedName>
</protein>
<dbReference type="Proteomes" id="UP000315759">
    <property type="component" value="Unassembled WGS sequence"/>
</dbReference>
<dbReference type="GO" id="GO:0003677">
    <property type="term" value="F:DNA binding"/>
    <property type="evidence" value="ECO:0007669"/>
    <property type="project" value="UniProtKB-KW"/>
</dbReference>
<dbReference type="SMART" id="SM00421">
    <property type="entry name" value="HTH_LUXR"/>
    <property type="match status" value="1"/>
</dbReference>
<dbReference type="InterPro" id="IPR000792">
    <property type="entry name" value="Tscrpt_reg_LuxR_C"/>
</dbReference>
<keyword evidence="2" id="KW-0597">Phosphoprotein</keyword>
<evidence type="ECO:0000256" key="1">
    <source>
        <dbReference type="ARBA" id="ARBA00023125"/>
    </source>
</evidence>
<dbReference type="RefSeq" id="WP_142555714.1">
    <property type="nucleotide sequence ID" value="NZ_VIFX01000062.1"/>
</dbReference>
<evidence type="ECO:0000256" key="2">
    <source>
        <dbReference type="PROSITE-ProRule" id="PRU00169"/>
    </source>
</evidence>
<dbReference type="GO" id="GO:0006355">
    <property type="term" value="P:regulation of DNA-templated transcription"/>
    <property type="evidence" value="ECO:0007669"/>
    <property type="project" value="InterPro"/>
</dbReference>
<evidence type="ECO:0000313" key="7">
    <source>
        <dbReference type="Proteomes" id="UP000315759"/>
    </source>
</evidence>
<dbReference type="Gene3D" id="3.40.50.2300">
    <property type="match status" value="1"/>
</dbReference>
<accession>A0A544VRV7</accession>
<dbReference type="PROSITE" id="PS50110">
    <property type="entry name" value="RESPONSE_REGULATORY"/>
    <property type="match status" value="1"/>
</dbReference>
<dbReference type="PROSITE" id="PS50043">
    <property type="entry name" value="HTH_LUXR_2"/>
    <property type="match status" value="1"/>
</dbReference>
<dbReference type="InterPro" id="IPR039420">
    <property type="entry name" value="WalR-like"/>
</dbReference>
<dbReference type="InterPro" id="IPR016032">
    <property type="entry name" value="Sig_transdc_resp-reg_C-effctor"/>
</dbReference>
<dbReference type="PANTHER" id="PTHR43214:SF44">
    <property type="entry name" value="TWO-COMPONENT RESPONSE REGULATOR"/>
    <property type="match status" value="1"/>
</dbReference>
<dbReference type="EMBL" id="VIFX01000062">
    <property type="protein sequence ID" value="TQR82717.1"/>
    <property type="molecule type" value="Genomic_DNA"/>
</dbReference>
<feature type="region of interest" description="Disordered" evidence="3">
    <location>
        <begin position="1"/>
        <end position="28"/>
    </location>
</feature>
<dbReference type="PROSITE" id="PS00622">
    <property type="entry name" value="HTH_LUXR_1"/>
    <property type="match status" value="1"/>
</dbReference>
<feature type="modified residue" description="4-aspartylphosphate" evidence="2">
    <location>
        <position position="91"/>
    </location>
</feature>
<organism evidence="6 7">
    <name type="scientific">Mycolicibacterium hodleri</name>
    <dbReference type="NCBI Taxonomy" id="49897"/>
    <lineage>
        <taxon>Bacteria</taxon>
        <taxon>Bacillati</taxon>
        <taxon>Actinomycetota</taxon>
        <taxon>Actinomycetes</taxon>
        <taxon>Mycobacteriales</taxon>
        <taxon>Mycobacteriaceae</taxon>
        <taxon>Mycolicibacterium</taxon>
    </lineage>
</organism>
<dbReference type="InterPro" id="IPR001789">
    <property type="entry name" value="Sig_transdc_resp-reg_receiver"/>
</dbReference>
<keyword evidence="1" id="KW-0238">DNA-binding</keyword>
<dbReference type="PANTHER" id="PTHR43214">
    <property type="entry name" value="TWO-COMPONENT RESPONSE REGULATOR"/>
    <property type="match status" value="1"/>
</dbReference>
<comment type="caution">
    <text evidence="6">The sequence shown here is derived from an EMBL/GenBank/DDBJ whole genome shotgun (WGS) entry which is preliminary data.</text>
</comment>
<dbReference type="PRINTS" id="PR00038">
    <property type="entry name" value="HTHLUXR"/>
</dbReference>
<keyword evidence="7" id="KW-1185">Reference proteome</keyword>
<sequence>MGWSQPHYSPIHPARRGSEGGPPHGIADVRAGLVESPRLRTAFVMNDELLLHGLVHVMGQSDGVQIVGDVRHGDGLIERLLLMRPELLVVDVDRDLPLSTLLTELDPVPKVIVVIDREESPARALDLIRAGADALVDRRSPSTELLNTVARVLDGQSALDAYSVNTLIAELRSQNTEHELDYARILTRREKEVLALLTDGLDNRAIATDLFISEATVKFHLHNIMDKFGVHKRAALVSAALRGQSRQMRGGAGGFRSATSTR</sequence>